<sequence>MWEGSPDPDYAHHAEIGQDTVIGVWRPLPQMRLRREQVVGWVVTHREAGTG</sequence>
<organism evidence="1 2">
    <name type="scientific">Botrimarina mediterranea</name>
    <dbReference type="NCBI Taxonomy" id="2528022"/>
    <lineage>
        <taxon>Bacteria</taxon>
        <taxon>Pseudomonadati</taxon>
        <taxon>Planctomycetota</taxon>
        <taxon>Planctomycetia</taxon>
        <taxon>Pirellulales</taxon>
        <taxon>Lacipirellulaceae</taxon>
        <taxon>Botrimarina</taxon>
    </lineage>
</organism>
<dbReference type="AlphaFoldDB" id="A0A518K4E2"/>
<reference evidence="1 2" key="1">
    <citation type="submission" date="2019-02" db="EMBL/GenBank/DDBJ databases">
        <title>Deep-cultivation of Planctomycetes and their phenomic and genomic characterization uncovers novel biology.</title>
        <authorList>
            <person name="Wiegand S."/>
            <person name="Jogler M."/>
            <person name="Boedeker C."/>
            <person name="Pinto D."/>
            <person name="Vollmers J."/>
            <person name="Rivas-Marin E."/>
            <person name="Kohn T."/>
            <person name="Peeters S.H."/>
            <person name="Heuer A."/>
            <person name="Rast P."/>
            <person name="Oberbeckmann S."/>
            <person name="Bunk B."/>
            <person name="Jeske O."/>
            <person name="Meyerdierks A."/>
            <person name="Storesund J.E."/>
            <person name="Kallscheuer N."/>
            <person name="Luecker S."/>
            <person name="Lage O.M."/>
            <person name="Pohl T."/>
            <person name="Merkel B.J."/>
            <person name="Hornburger P."/>
            <person name="Mueller R.-W."/>
            <person name="Bruemmer F."/>
            <person name="Labrenz M."/>
            <person name="Spormann A.M."/>
            <person name="Op den Camp H."/>
            <person name="Overmann J."/>
            <person name="Amann R."/>
            <person name="Jetten M.S.M."/>
            <person name="Mascher T."/>
            <person name="Medema M.H."/>
            <person name="Devos D.P."/>
            <person name="Kaster A.-K."/>
            <person name="Ovreas L."/>
            <person name="Rohde M."/>
            <person name="Galperin M.Y."/>
            <person name="Jogler C."/>
        </authorList>
    </citation>
    <scope>NUCLEOTIDE SEQUENCE [LARGE SCALE GENOMIC DNA]</scope>
    <source>
        <strain evidence="1 2">Spa11</strain>
    </source>
</reference>
<accession>A0A518K4E2</accession>
<gene>
    <name evidence="1" type="ORF">Spa11_08490</name>
</gene>
<dbReference type="KEGG" id="bmei:Spa11_08490"/>
<dbReference type="Proteomes" id="UP000316426">
    <property type="component" value="Chromosome"/>
</dbReference>
<name>A0A518K4E2_9BACT</name>
<evidence type="ECO:0000313" key="1">
    <source>
        <dbReference type="EMBL" id="QDV72668.1"/>
    </source>
</evidence>
<keyword evidence="2" id="KW-1185">Reference proteome</keyword>
<dbReference type="EMBL" id="CP036349">
    <property type="protein sequence ID" value="QDV72668.1"/>
    <property type="molecule type" value="Genomic_DNA"/>
</dbReference>
<proteinExistence type="predicted"/>
<protein>
    <submittedName>
        <fullName evidence="1">Uncharacterized protein</fullName>
    </submittedName>
</protein>
<evidence type="ECO:0000313" key="2">
    <source>
        <dbReference type="Proteomes" id="UP000316426"/>
    </source>
</evidence>